<keyword evidence="8" id="KW-0862">Zinc</keyword>
<dbReference type="SUPFAM" id="SSF57850">
    <property type="entry name" value="RING/U-box"/>
    <property type="match status" value="3"/>
</dbReference>
<dbReference type="CDD" id="cd20335">
    <property type="entry name" value="BRcat_RBR"/>
    <property type="match status" value="1"/>
</dbReference>
<dbReference type="Gene3D" id="3.30.40.10">
    <property type="entry name" value="Zinc/RING finger domain, C3HC4 (zinc finger)"/>
    <property type="match status" value="1"/>
</dbReference>
<dbReference type="OrthoDB" id="9977870at2759"/>
<dbReference type="InterPro" id="IPR013083">
    <property type="entry name" value="Znf_RING/FYVE/PHD"/>
</dbReference>
<feature type="compositionally biased region" description="Basic and acidic residues" evidence="10">
    <location>
        <begin position="662"/>
        <end position="685"/>
    </location>
</feature>
<evidence type="ECO:0000313" key="13">
    <source>
        <dbReference type="EMBL" id="OAQ69045.1"/>
    </source>
</evidence>
<evidence type="ECO:0000256" key="5">
    <source>
        <dbReference type="ARBA" id="ARBA00022737"/>
    </source>
</evidence>
<evidence type="ECO:0000256" key="6">
    <source>
        <dbReference type="ARBA" id="ARBA00022771"/>
    </source>
</evidence>
<evidence type="ECO:0000259" key="11">
    <source>
        <dbReference type="PROSITE" id="PS50089"/>
    </source>
</evidence>
<dbReference type="PROSITE" id="PS00518">
    <property type="entry name" value="ZF_RING_1"/>
    <property type="match status" value="1"/>
</dbReference>
<dbReference type="Gene3D" id="1.20.120.1750">
    <property type="match status" value="1"/>
</dbReference>
<dbReference type="PANTHER" id="PTHR11685">
    <property type="entry name" value="RBR FAMILY RING FINGER AND IBR DOMAIN-CONTAINING"/>
    <property type="match status" value="1"/>
</dbReference>
<keyword evidence="7" id="KW-0833">Ubl conjugation pathway</keyword>
<keyword evidence="6 9" id="KW-0863">Zinc-finger</keyword>
<feature type="region of interest" description="Disordered" evidence="10">
    <location>
        <begin position="662"/>
        <end position="696"/>
    </location>
</feature>
<dbReference type="InterPro" id="IPR031127">
    <property type="entry name" value="E3_UB_ligase_RBR"/>
</dbReference>
<dbReference type="EMBL" id="LSBJ02000003">
    <property type="protein sequence ID" value="OAQ69045.1"/>
    <property type="molecule type" value="Genomic_DNA"/>
</dbReference>
<evidence type="ECO:0000256" key="10">
    <source>
        <dbReference type="SAM" id="MobiDB-lite"/>
    </source>
</evidence>
<keyword evidence="4" id="KW-0479">Metal-binding</keyword>
<comment type="caution">
    <text evidence="13">The sequence shown here is derived from an EMBL/GenBank/DDBJ whole genome shotgun (WGS) entry which is preliminary data.</text>
</comment>
<evidence type="ECO:0000256" key="2">
    <source>
        <dbReference type="ARBA" id="ARBA00012251"/>
    </source>
</evidence>
<feature type="region of interest" description="Disordered" evidence="10">
    <location>
        <begin position="165"/>
        <end position="264"/>
    </location>
</feature>
<dbReference type="GO" id="GO:0016567">
    <property type="term" value="P:protein ubiquitination"/>
    <property type="evidence" value="ECO:0007669"/>
    <property type="project" value="InterPro"/>
</dbReference>
<dbReference type="InterPro" id="IPR017907">
    <property type="entry name" value="Znf_RING_CS"/>
</dbReference>
<evidence type="ECO:0000256" key="1">
    <source>
        <dbReference type="ARBA" id="ARBA00001798"/>
    </source>
</evidence>
<feature type="domain" description="RING-type" evidence="11">
    <location>
        <begin position="332"/>
        <end position="376"/>
    </location>
</feature>
<dbReference type="RefSeq" id="XP_018145895.1">
    <property type="nucleotide sequence ID" value="XM_018293664.1"/>
</dbReference>
<evidence type="ECO:0000256" key="9">
    <source>
        <dbReference type="PROSITE-ProRule" id="PRU00175"/>
    </source>
</evidence>
<evidence type="ECO:0000256" key="4">
    <source>
        <dbReference type="ARBA" id="ARBA00022723"/>
    </source>
</evidence>
<dbReference type="PROSITE" id="PS51873">
    <property type="entry name" value="TRIAD"/>
    <property type="match status" value="1"/>
</dbReference>
<evidence type="ECO:0000256" key="8">
    <source>
        <dbReference type="ARBA" id="ARBA00022833"/>
    </source>
</evidence>
<evidence type="ECO:0000256" key="3">
    <source>
        <dbReference type="ARBA" id="ARBA00022679"/>
    </source>
</evidence>
<dbReference type="InterPro" id="IPR001841">
    <property type="entry name" value="Znf_RING"/>
</dbReference>
<organism evidence="13 14">
    <name type="scientific">Pochonia chlamydosporia 170</name>
    <dbReference type="NCBI Taxonomy" id="1380566"/>
    <lineage>
        <taxon>Eukaryota</taxon>
        <taxon>Fungi</taxon>
        <taxon>Dikarya</taxon>
        <taxon>Ascomycota</taxon>
        <taxon>Pezizomycotina</taxon>
        <taxon>Sordariomycetes</taxon>
        <taxon>Hypocreomycetidae</taxon>
        <taxon>Hypocreales</taxon>
        <taxon>Clavicipitaceae</taxon>
        <taxon>Pochonia</taxon>
    </lineage>
</organism>
<feature type="region of interest" description="Disordered" evidence="10">
    <location>
        <begin position="751"/>
        <end position="794"/>
    </location>
</feature>
<dbReference type="PROSITE" id="PS50089">
    <property type="entry name" value="ZF_RING_2"/>
    <property type="match status" value="1"/>
</dbReference>
<sequence length="815" mass="92072">MGRASHLGDLDGDYIPRRERRRDDHIPVWRAQPDPSPDSLPHPVNDEVHSSPRRTTSRRQRHPSSRSLEPNEYSVASPTMPPPPAPVPVIALSRSATDAAYRRPVNCLAPDDRYEVPLARRHSARDISPAYGKARAGGEYSGHSSAASGLAYGEDLDEEHIEVVEEVEEEPPRYRHRRQPSRDEYIESSSDRRYHRRRRRPYLEEENGSPRYYAASDSGSAAHASSRTPDRSTSSRRERVYHVPDVIEDSRPPISSKRPLVHRRHRSAEVIQLDHPKVRRSSTVRSSQSRAGSISGGPAAIIGSIFGAPLARQESPEKRAREVRVPKKRVECVICMGDISTSKASKLRCGHHMCRSCLERIFKLSITDPQHMPPRCCTQDYIPLKHVERLFDNTFKKTWNRKFAEYSTKNRIYCPSRKCGEWIKPANIRREDGRKVGKCSRCKTKVCCACNGRWHGATECPNDQETAAILAQAQAEGWKRCYKCKALVELEEGCNHMTCRCGAEFCMICGVKWKNCDCPWFNNDDDVRRADILDDMNIPVPHIRGDLGDIFHGDGPPAPIELRGFTGPHHPTMIPVRRRPRTYQEEMHMRRVQESQDATIARHLQYINDYDDTHNHNIMGGLGDIHGIGNAGGHFMNENFSRAGRFGPQPRVAAMHDRAEYGDNRRSRARVETSQERRLADRLSETRSGLGSPPAAGPIYPVGMNVPPLPVPAMVPPHLQRALRHHTKDAETYNISPYTPRSERVVGARMSREYDDEAEVHSPLRGSRRRARGDRPKSSDLAGLNGTGRGMNRVSQWRTFVEPGIPDGESTVGHA</sequence>
<dbReference type="CDD" id="cd22584">
    <property type="entry name" value="Rcat_RBR_unk"/>
    <property type="match status" value="1"/>
</dbReference>
<feature type="compositionally biased region" description="Basic and acidic residues" evidence="10">
    <location>
        <begin position="1"/>
        <end position="27"/>
    </location>
</feature>
<dbReference type="AlphaFoldDB" id="A0A179FTT2"/>
<dbReference type="STRING" id="1380566.A0A179FTT2"/>
<protein>
    <recommendedName>
        <fullName evidence="2">RBR-type E3 ubiquitin transferase</fullName>
        <ecNumber evidence="2">2.3.2.31</ecNumber>
    </recommendedName>
</protein>
<feature type="compositionally biased region" description="Basic and acidic residues" evidence="10">
    <location>
        <begin position="228"/>
        <end position="242"/>
    </location>
</feature>
<evidence type="ECO:0000259" key="12">
    <source>
        <dbReference type="PROSITE" id="PS51873"/>
    </source>
</evidence>
<dbReference type="GO" id="GO:0008270">
    <property type="term" value="F:zinc ion binding"/>
    <property type="evidence" value="ECO:0007669"/>
    <property type="project" value="UniProtKB-KW"/>
</dbReference>
<dbReference type="SMART" id="SM00647">
    <property type="entry name" value="IBR"/>
    <property type="match status" value="2"/>
</dbReference>
<accession>A0A179FTT2</accession>
<dbReference type="InterPro" id="IPR002867">
    <property type="entry name" value="IBR_dom"/>
</dbReference>
<feature type="compositionally biased region" description="Low complexity" evidence="10">
    <location>
        <begin position="214"/>
        <end position="227"/>
    </location>
</feature>
<comment type="catalytic activity">
    <reaction evidence="1">
        <text>[E2 ubiquitin-conjugating enzyme]-S-ubiquitinyl-L-cysteine + [acceptor protein]-L-lysine = [E2 ubiquitin-conjugating enzyme]-L-cysteine + [acceptor protein]-N(6)-ubiquitinyl-L-lysine.</text>
        <dbReference type="EC" id="2.3.2.31"/>
    </reaction>
</comment>
<reference evidence="13 14" key="1">
    <citation type="journal article" date="2016" name="PLoS Pathog.">
        <title>Biosynthesis of antibiotic leucinostatins in bio-control fungus Purpureocillium lilacinum and their inhibition on phytophthora revealed by genome mining.</title>
        <authorList>
            <person name="Wang G."/>
            <person name="Liu Z."/>
            <person name="Lin R."/>
            <person name="Li E."/>
            <person name="Mao Z."/>
            <person name="Ling J."/>
            <person name="Yang Y."/>
            <person name="Yin W.B."/>
            <person name="Xie B."/>
        </authorList>
    </citation>
    <scope>NUCLEOTIDE SEQUENCE [LARGE SCALE GENOMIC DNA]</scope>
    <source>
        <strain evidence="13">170</strain>
    </source>
</reference>
<dbReference type="Pfam" id="PF01485">
    <property type="entry name" value="IBR"/>
    <property type="match status" value="2"/>
</dbReference>
<name>A0A179FTT2_METCM</name>
<keyword evidence="14" id="KW-1185">Reference proteome</keyword>
<feature type="compositionally biased region" description="Basic and acidic residues" evidence="10">
    <location>
        <begin position="180"/>
        <end position="192"/>
    </location>
</feature>
<evidence type="ECO:0000313" key="14">
    <source>
        <dbReference type="Proteomes" id="UP000078397"/>
    </source>
</evidence>
<dbReference type="GeneID" id="28857658"/>
<evidence type="ECO:0000256" key="7">
    <source>
        <dbReference type="ARBA" id="ARBA00022786"/>
    </source>
</evidence>
<feature type="compositionally biased region" description="Basic residues" evidence="10">
    <location>
        <begin position="51"/>
        <end position="64"/>
    </location>
</feature>
<keyword evidence="3" id="KW-0808">Transferase</keyword>
<feature type="region of interest" description="Disordered" evidence="10">
    <location>
        <begin position="1"/>
        <end position="91"/>
    </location>
</feature>
<dbReference type="Proteomes" id="UP000078397">
    <property type="component" value="Unassembled WGS sequence"/>
</dbReference>
<keyword evidence="5" id="KW-0677">Repeat</keyword>
<gene>
    <name evidence="13" type="ORF">VFPPC_15911</name>
</gene>
<dbReference type="InterPro" id="IPR044066">
    <property type="entry name" value="TRIAD_supradom"/>
</dbReference>
<dbReference type="EC" id="2.3.2.31" evidence="2"/>
<feature type="domain" description="RING-type" evidence="12">
    <location>
        <begin position="328"/>
        <end position="527"/>
    </location>
</feature>
<proteinExistence type="predicted"/>
<dbReference type="GO" id="GO:0061630">
    <property type="term" value="F:ubiquitin protein ligase activity"/>
    <property type="evidence" value="ECO:0007669"/>
    <property type="project" value="UniProtKB-EC"/>
</dbReference>
<dbReference type="KEGG" id="pchm:VFPPC_15911"/>